<protein>
    <recommendedName>
        <fullName evidence="3">Lipoprotein</fullName>
    </recommendedName>
</protein>
<dbReference type="RefSeq" id="WP_374219582.1">
    <property type="nucleotide sequence ID" value="NZ_JAXOVW010000141.1"/>
</dbReference>
<name>A0ABU5K3T5_9BACI</name>
<dbReference type="EMBL" id="JAXOVW010000141">
    <property type="protein sequence ID" value="MDZ5610354.1"/>
    <property type="molecule type" value="Genomic_DNA"/>
</dbReference>
<organism evidence="1 2">
    <name type="scientific">Bacillus bingmayongensis</name>
    <dbReference type="NCBI Taxonomy" id="1150157"/>
    <lineage>
        <taxon>Bacteria</taxon>
        <taxon>Bacillati</taxon>
        <taxon>Bacillota</taxon>
        <taxon>Bacilli</taxon>
        <taxon>Bacillales</taxon>
        <taxon>Bacillaceae</taxon>
        <taxon>Bacillus</taxon>
    </lineage>
</organism>
<gene>
    <name evidence="1" type="ORF">U2I54_25835</name>
</gene>
<dbReference type="Proteomes" id="UP001291930">
    <property type="component" value="Unassembled WGS sequence"/>
</dbReference>
<evidence type="ECO:0000313" key="1">
    <source>
        <dbReference type="EMBL" id="MDZ5610354.1"/>
    </source>
</evidence>
<evidence type="ECO:0000313" key="2">
    <source>
        <dbReference type="Proteomes" id="UP001291930"/>
    </source>
</evidence>
<keyword evidence="2" id="KW-1185">Reference proteome</keyword>
<proteinExistence type="predicted"/>
<sequence length="148" mass="16808">MKTYIYLLFSILLLFCMIGCSSSASIKEKGKVPLITFKTEEITTVKLLDVKENNKLKTEINDTVFIGQMIKSIKKGTSKEISLNKQTRDSVNTKMELLSNKSKETLLIWVNDNDTITVAKDTNQNTTQGVQIQHDFQTPMIVVNFLKQ</sequence>
<accession>A0ABU5K3T5</accession>
<comment type="caution">
    <text evidence="1">The sequence shown here is derived from an EMBL/GenBank/DDBJ whole genome shotgun (WGS) entry which is preliminary data.</text>
</comment>
<reference evidence="2" key="1">
    <citation type="submission" date="2023-11" db="EMBL/GenBank/DDBJ databases">
        <title>Genome Sequence of Bacillus pseudomycoides stain BUPM19.</title>
        <authorList>
            <person name="Farhat A."/>
        </authorList>
    </citation>
    <scope>NUCLEOTIDE SEQUENCE [LARGE SCALE GENOMIC DNA]</scope>
    <source>
        <strain evidence="2">BUPM19</strain>
    </source>
</reference>
<evidence type="ECO:0008006" key="3">
    <source>
        <dbReference type="Google" id="ProtNLM"/>
    </source>
</evidence>